<dbReference type="OrthoDB" id="9811006at2"/>
<dbReference type="PANTHER" id="PTHR34406:SF1">
    <property type="entry name" value="PROTEIN YCEI"/>
    <property type="match status" value="1"/>
</dbReference>
<evidence type="ECO:0000259" key="2">
    <source>
        <dbReference type="SMART" id="SM00867"/>
    </source>
</evidence>
<dbReference type="InterPro" id="IPR007372">
    <property type="entry name" value="Lipid/polyisoprenoid-bd_YceI"/>
</dbReference>
<feature type="signal peptide" evidence="1">
    <location>
        <begin position="1"/>
        <end position="26"/>
    </location>
</feature>
<dbReference type="Gene3D" id="2.40.128.110">
    <property type="entry name" value="Lipid/polyisoprenoid-binding, YceI-like"/>
    <property type="match status" value="1"/>
</dbReference>
<dbReference type="Pfam" id="PF04264">
    <property type="entry name" value="YceI"/>
    <property type="match status" value="1"/>
</dbReference>
<dbReference type="RefSeq" id="WP_046507573.1">
    <property type="nucleotide sequence ID" value="NZ_LANI01000018.1"/>
</dbReference>
<gene>
    <name evidence="3" type="ORF">WH95_12210</name>
</gene>
<sequence length="193" mass="21085">MPFKLPFKALPAGLAALAMSVSMANAAEYKIDPTHSFINFKTNHLGFSWLSGTFNKISGTIDYDPENGTDQKVNIEIDTASLDTNLPERDKHLRSAEFFDVEKFPTATFVSTGYNGDANGGTLSGDLTLHGVTKNISFDVKKIGEGNDPWGGYRAGFEGSYILKRSDFGMNYNLGPAAENVQVDLFIEAIKEK</sequence>
<dbReference type="InterPro" id="IPR036761">
    <property type="entry name" value="TTHA0802/YceI-like_sf"/>
</dbReference>
<proteinExistence type="predicted"/>
<evidence type="ECO:0000256" key="1">
    <source>
        <dbReference type="SAM" id="SignalP"/>
    </source>
</evidence>
<feature type="domain" description="Lipid/polyisoprenoid-binding YceI-like" evidence="2">
    <location>
        <begin position="28"/>
        <end position="190"/>
    </location>
</feature>
<dbReference type="SMART" id="SM00867">
    <property type="entry name" value="YceI"/>
    <property type="match status" value="1"/>
</dbReference>
<reference evidence="3 4" key="1">
    <citation type="submission" date="2015-03" db="EMBL/GenBank/DDBJ databases">
        <title>Genome sequence of Kiloniella sp. P1-1, isolated from the gut microflora of Pacific white shrimp, Penaeus vannamei.</title>
        <authorList>
            <person name="Shao Z."/>
            <person name="Wang L."/>
            <person name="Li X."/>
        </authorList>
    </citation>
    <scope>NUCLEOTIDE SEQUENCE [LARGE SCALE GENOMIC DNA]</scope>
    <source>
        <strain evidence="3 4">P1-1</strain>
    </source>
</reference>
<dbReference type="SUPFAM" id="SSF101874">
    <property type="entry name" value="YceI-like"/>
    <property type="match status" value="1"/>
</dbReference>
<dbReference type="Proteomes" id="UP000034491">
    <property type="component" value="Unassembled WGS sequence"/>
</dbReference>
<keyword evidence="1" id="KW-0732">Signal</keyword>
<protein>
    <recommendedName>
        <fullName evidence="2">Lipid/polyisoprenoid-binding YceI-like domain-containing protein</fullName>
    </recommendedName>
</protein>
<comment type="caution">
    <text evidence="3">The sequence shown here is derived from an EMBL/GenBank/DDBJ whole genome shotgun (WGS) entry which is preliminary data.</text>
</comment>
<name>A0A0M2R4G8_9PROT</name>
<dbReference type="PATRIC" id="fig|1549748.8.peg.620"/>
<organism evidence="3 4">
    <name type="scientific">Kiloniella litopenaei</name>
    <dbReference type="NCBI Taxonomy" id="1549748"/>
    <lineage>
        <taxon>Bacteria</taxon>
        <taxon>Pseudomonadati</taxon>
        <taxon>Pseudomonadota</taxon>
        <taxon>Alphaproteobacteria</taxon>
        <taxon>Rhodospirillales</taxon>
        <taxon>Kiloniellaceae</taxon>
        <taxon>Kiloniella</taxon>
    </lineage>
</organism>
<dbReference type="PANTHER" id="PTHR34406">
    <property type="entry name" value="PROTEIN YCEI"/>
    <property type="match status" value="1"/>
</dbReference>
<dbReference type="AlphaFoldDB" id="A0A0M2R4G8"/>
<evidence type="ECO:0000313" key="3">
    <source>
        <dbReference type="EMBL" id="KKJ76566.1"/>
    </source>
</evidence>
<keyword evidence="4" id="KW-1185">Reference proteome</keyword>
<evidence type="ECO:0000313" key="4">
    <source>
        <dbReference type="Proteomes" id="UP000034491"/>
    </source>
</evidence>
<accession>A0A0M2R4G8</accession>
<feature type="chain" id="PRO_5005640525" description="Lipid/polyisoprenoid-binding YceI-like domain-containing protein" evidence="1">
    <location>
        <begin position="27"/>
        <end position="193"/>
    </location>
</feature>
<dbReference type="EMBL" id="LANI01000018">
    <property type="protein sequence ID" value="KKJ76566.1"/>
    <property type="molecule type" value="Genomic_DNA"/>
</dbReference>